<accession>A0A151RT44</accession>
<dbReference type="InterPro" id="IPR013103">
    <property type="entry name" value="RVT_2"/>
</dbReference>
<dbReference type="EMBL" id="KQ483581">
    <property type="protein sequence ID" value="KYP45715.1"/>
    <property type="molecule type" value="Genomic_DNA"/>
</dbReference>
<reference evidence="3 4" key="1">
    <citation type="journal article" date="2012" name="Nat. Biotechnol.">
        <title>Draft genome sequence of pigeonpea (Cajanus cajan), an orphan legume crop of resource-poor farmers.</title>
        <authorList>
            <person name="Varshney R.K."/>
            <person name="Chen W."/>
            <person name="Li Y."/>
            <person name="Bharti A.K."/>
            <person name="Saxena R.K."/>
            <person name="Schlueter J.A."/>
            <person name="Donoghue M.T."/>
            <person name="Azam S."/>
            <person name="Fan G."/>
            <person name="Whaley A.M."/>
            <person name="Farmer A.D."/>
            <person name="Sheridan J."/>
            <person name="Iwata A."/>
            <person name="Tuteja R."/>
            <person name="Penmetsa R.V."/>
            <person name="Wu W."/>
            <person name="Upadhyaya H.D."/>
            <person name="Yang S.P."/>
            <person name="Shah T."/>
            <person name="Saxena K.B."/>
            <person name="Michael T."/>
            <person name="McCombie W.R."/>
            <person name="Yang B."/>
            <person name="Zhang G."/>
            <person name="Yang H."/>
            <person name="Wang J."/>
            <person name="Spillane C."/>
            <person name="Cook D.R."/>
            <person name="May G.D."/>
            <person name="Xu X."/>
            <person name="Jackson S.A."/>
        </authorList>
    </citation>
    <scope>NUCLEOTIDE SEQUENCE [LARGE SCALE GENOMIC DNA]</scope>
    <source>
        <strain evidence="4">cv. Asha</strain>
    </source>
</reference>
<gene>
    <name evidence="3" type="ORF">KK1_032714</name>
    <name evidence="2" type="ORF">KK1_036635</name>
</gene>
<feature type="domain" description="Reverse transcriptase Ty1/copia-type" evidence="1">
    <location>
        <begin position="51"/>
        <end position="149"/>
    </location>
</feature>
<name>A0A151RT44_CAJCA</name>
<dbReference type="AlphaFoldDB" id="A0A151RT44"/>
<dbReference type="InterPro" id="IPR043502">
    <property type="entry name" value="DNA/RNA_pol_sf"/>
</dbReference>
<dbReference type="EMBL" id="KQ483741">
    <property type="protein sequence ID" value="KYP41982.1"/>
    <property type="molecule type" value="Genomic_DNA"/>
</dbReference>
<dbReference type="SUPFAM" id="SSF56672">
    <property type="entry name" value="DNA/RNA polymerases"/>
    <property type="match status" value="1"/>
</dbReference>
<sequence length="149" mass="17255">MQTRSKSSISKPNIHFSIFLIEFEPKSVRQALKDPKWLAVMQQEYNALINNSTCTLVNLPENRQAIGCKWVFKIKENPDSTINRYKARSVVKGFHQQPGFNFNETFSPIIKPMTIRLILTLAITNNWEIHQLDVNNAFLNGLLNETIYM</sequence>
<organism evidence="3 4">
    <name type="scientific">Cajanus cajan</name>
    <name type="common">Pigeon pea</name>
    <name type="synonym">Cajanus indicus</name>
    <dbReference type="NCBI Taxonomy" id="3821"/>
    <lineage>
        <taxon>Eukaryota</taxon>
        <taxon>Viridiplantae</taxon>
        <taxon>Streptophyta</taxon>
        <taxon>Embryophyta</taxon>
        <taxon>Tracheophyta</taxon>
        <taxon>Spermatophyta</taxon>
        <taxon>Magnoliopsida</taxon>
        <taxon>eudicotyledons</taxon>
        <taxon>Gunneridae</taxon>
        <taxon>Pentapetalae</taxon>
        <taxon>rosids</taxon>
        <taxon>fabids</taxon>
        <taxon>Fabales</taxon>
        <taxon>Fabaceae</taxon>
        <taxon>Papilionoideae</taxon>
        <taxon>50 kb inversion clade</taxon>
        <taxon>NPAAA clade</taxon>
        <taxon>indigoferoid/millettioid clade</taxon>
        <taxon>Phaseoleae</taxon>
        <taxon>Cajanus</taxon>
    </lineage>
</organism>
<dbReference type="Gramene" id="C.cajan_39185.t">
    <property type="protein sequence ID" value="C.cajan_39185.t.cds1"/>
    <property type="gene ID" value="C.cajan_39185"/>
</dbReference>
<proteinExistence type="predicted"/>
<protein>
    <submittedName>
        <fullName evidence="3">Retrovirus-related Pol polyprotein from transposon TNT 1-94</fullName>
    </submittedName>
</protein>
<dbReference type="Proteomes" id="UP000075243">
    <property type="component" value="Unassembled WGS sequence"/>
</dbReference>
<evidence type="ECO:0000313" key="4">
    <source>
        <dbReference type="Proteomes" id="UP000075243"/>
    </source>
</evidence>
<evidence type="ECO:0000259" key="1">
    <source>
        <dbReference type="Pfam" id="PF07727"/>
    </source>
</evidence>
<keyword evidence="4" id="KW-1185">Reference proteome</keyword>
<evidence type="ECO:0000313" key="3">
    <source>
        <dbReference type="EMBL" id="KYP45715.1"/>
    </source>
</evidence>
<dbReference type="Gramene" id="C.cajan_31649.t">
    <property type="protein sequence ID" value="C.cajan_31649.t.cds1"/>
    <property type="gene ID" value="C.cajan_31649"/>
</dbReference>
<dbReference type="Pfam" id="PF07727">
    <property type="entry name" value="RVT_2"/>
    <property type="match status" value="1"/>
</dbReference>
<evidence type="ECO:0000313" key="2">
    <source>
        <dbReference type="EMBL" id="KYP41982.1"/>
    </source>
</evidence>